<evidence type="ECO:0000256" key="7">
    <source>
        <dbReference type="ARBA" id="ARBA00023146"/>
    </source>
</evidence>
<proteinExistence type="inferred from homology"/>
<evidence type="ECO:0000256" key="3">
    <source>
        <dbReference type="ARBA" id="ARBA00022598"/>
    </source>
</evidence>
<dbReference type="SUPFAM" id="SSF50249">
    <property type="entry name" value="Nucleic acid-binding proteins"/>
    <property type="match status" value="1"/>
</dbReference>
<keyword evidence="3" id="KW-0436">Ligase</keyword>
<dbReference type="PRINTS" id="PR01042">
    <property type="entry name" value="TRNASYNTHASP"/>
</dbReference>
<evidence type="ECO:0000256" key="6">
    <source>
        <dbReference type="ARBA" id="ARBA00022917"/>
    </source>
</evidence>
<dbReference type="GO" id="GO:0006421">
    <property type="term" value="P:asparaginyl-tRNA aminoacylation"/>
    <property type="evidence" value="ECO:0007669"/>
    <property type="project" value="InterPro"/>
</dbReference>
<dbReference type="PANTHER" id="PTHR22594">
    <property type="entry name" value="ASPARTYL/LYSYL-TRNA SYNTHETASE"/>
    <property type="match status" value="1"/>
</dbReference>
<dbReference type="GO" id="GO:0005524">
    <property type="term" value="F:ATP binding"/>
    <property type="evidence" value="ECO:0007669"/>
    <property type="project" value="UniProtKB-KW"/>
</dbReference>
<evidence type="ECO:0000256" key="2">
    <source>
        <dbReference type="ARBA" id="ARBA00012816"/>
    </source>
</evidence>
<dbReference type="InterPro" id="IPR004365">
    <property type="entry name" value="NA-bd_OB_tRNA"/>
</dbReference>
<dbReference type="GO" id="GO:0004816">
    <property type="term" value="F:asparagine-tRNA ligase activity"/>
    <property type="evidence" value="ECO:0007669"/>
    <property type="project" value="UniProtKB-EC"/>
</dbReference>
<dbReference type="STRING" id="5098.A0A507QW45"/>
<accession>A0A507QW45</accession>
<dbReference type="PANTHER" id="PTHR22594:SF34">
    <property type="entry name" value="ASPARAGINE--TRNA LIGASE, MITOCHONDRIAL-RELATED"/>
    <property type="match status" value="1"/>
</dbReference>
<dbReference type="OrthoDB" id="43906at2759"/>
<dbReference type="Pfam" id="PF01336">
    <property type="entry name" value="tRNA_anti-codon"/>
    <property type="match status" value="1"/>
</dbReference>
<dbReference type="SUPFAM" id="SSF55681">
    <property type="entry name" value="Class II aaRS and biotin synthetases"/>
    <property type="match status" value="1"/>
</dbReference>
<dbReference type="NCBIfam" id="TIGR00457">
    <property type="entry name" value="asnS"/>
    <property type="match status" value="1"/>
</dbReference>
<dbReference type="InterPro" id="IPR012340">
    <property type="entry name" value="NA-bd_OB-fold"/>
</dbReference>
<dbReference type="Proteomes" id="UP000319663">
    <property type="component" value="Unassembled WGS sequence"/>
</dbReference>
<evidence type="ECO:0000256" key="4">
    <source>
        <dbReference type="ARBA" id="ARBA00022741"/>
    </source>
</evidence>
<reference evidence="10 11" key="1">
    <citation type="submission" date="2019-06" db="EMBL/GenBank/DDBJ databases">
        <title>Wine fermentation using esterase from Monascus purpureus.</title>
        <authorList>
            <person name="Geng C."/>
            <person name="Zhang Y."/>
        </authorList>
    </citation>
    <scope>NUCLEOTIDE SEQUENCE [LARGE SCALE GENOMIC DNA]</scope>
    <source>
        <strain evidence="10">HQ1</strain>
    </source>
</reference>
<dbReference type="InterPro" id="IPR006195">
    <property type="entry name" value="aa-tRNA-synth_II"/>
</dbReference>
<comment type="similarity">
    <text evidence="1">Belongs to the class-II aminoacyl-tRNA synthetase family.</text>
</comment>
<dbReference type="CDD" id="cd04318">
    <property type="entry name" value="EcAsnRS_like_N"/>
    <property type="match status" value="1"/>
</dbReference>
<protein>
    <recommendedName>
        <fullName evidence="2">asparagine--tRNA ligase</fullName>
        <ecNumber evidence="2">6.1.1.22</ecNumber>
    </recommendedName>
</protein>
<feature type="compositionally biased region" description="Low complexity" evidence="8">
    <location>
        <begin position="463"/>
        <end position="474"/>
    </location>
</feature>
<dbReference type="AlphaFoldDB" id="A0A507QW45"/>
<dbReference type="InterPro" id="IPR045864">
    <property type="entry name" value="aa-tRNA-synth_II/BPL/LPL"/>
</dbReference>
<dbReference type="GO" id="GO:0003676">
    <property type="term" value="F:nucleic acid binding"/>
    <property type="evidence" value="ECO:0007669"/>
    <property type="project" value="InterPro"/>
</dbReference>
<keyword evidence="11" id="KW-1185">Reference proteome</keyword>
<keyword evidence="5" id="KW-0067">ATP-binding</keyword>
<organism evidence="10 11">
    <name type="scientific">Monascus purpureus</name>
    <name type="common">Red mold</name>
    <name type="synonym">Monascus anka</name>
    <dbReference type="NCBI Taxonomy" id="5098"/>
    <lineage>
        <taxon>Eukaryota</taxon>
        <taxon>Fungi</taxon>
        <taxon>Dikarya</taxon>
        <taxon>Ascomycota</taxon>
        <taxon>Pezizomycotina</taxon>
        <taxon>Eurotiomycetes</taxon>
        <taxon>Eurotiomycetidae</taxon>
        <taxon>Eurotiales</taxon>
        <taxon>Aspergillaceae</taxon>
        <taxon>Monascus</taxon>
    </lineage>
</organism>
<evidence type="ECO:0000256" key="1">
    <source>
        <dbReference type="ARBA" id="ARBA00008226"/>
    </source>
</evidence>
<dbReference type="PROSITE" id="PS50862">
    <property type="entry name" value="AA_TRNA_LIGASE_II"/>
    <property type="match status" value="1"/>
</dbReference>
<dbReference type="EC" id="6.1.1.22" evidence="2"/>
<evidence type="ECO:0000259" key="9">
    <source>
        <dbReference type="PROSITE" id="PS50862"/>
    </source>
</evidence>
<evidence type="ECO:0000256" key="8">
    <source>
        <dbReference type="SAM" id="MobiDB-lite"/>
    </source>
</evidence>
<name>A0A507QW45_MONPU</name>
<dbReference type="Pfam" id="PF00152">
    <property type="entry name" value="tRNA-synt_2"/>
    <property type="match status" value="2"/>
</dbReference>
<evidence type="ECO:0000313" key="11">
    <source>
        <dbReference type="Proteomes" id="UP000319663"/>
    </source>
</evidence>
<keyword evidence="6" id="KW-0648">Protein biosynthesis</keyword>
<gene>
    <name evidence="10" type="primary">SLM5</name>
    <name evidence="10" type="ORF">MPDQ_005699</name>
</gene>
<dbReference type="InterPro" id="IPR002312">
    <property type="entry name" value="Asp/Asn-tRNA-synth_IIb"/>
</dbReference>
<dbReference type="InterPro" id="IPR004364">
    <property type="entry name" value="Aa-tRNA-synt_II"/>
</dbReference>
<dbReference type="EMBL" id="VIFY01000041">
    <property type="protein sequence ID" value="TQB73595.1"/>
    <property type="molecule type" value="Genomic_DNA"/>
</dbReference>
<dbReference type="GO" id="GO:0005739">
    <property type="term" value="C:mitochondrion"/>
    <property type="evidence" value="ECO:0007669"/>
    <property type="project" value="TreeGrafter"/>
</dbReference>
<evidence type="ECO:0000256" key="5">
    <source>
        <dbReference type="ARBA" id="ARBA00022840"/>
    </source>
</evidence>
<feature type="domain" description="Aminoacyl-transfer RNA synthetases class-II family profile" evidence="9">
    <location>
        <begin position="177"/>
        <end position="543"/>
    </location>
</feature>
<keyword evidence="7 10" id="KW-0030">Aminoacyl-tRNA synthetase</keyword>
<feature type="region of interest" description="Disordered" evidence="8">
    <location>
        <begin position="455"/>
        <end position="487"/>
    </location>
</feature>
<evidence type="ECO:0000313" key="10">
    <source>
        <dbReference type="EMBL" id="TQB73595.1"/>
    </source>
</evidence>
<dbReference type="Gene3D" id="2.40.50.140">
    <property type="entry name" value="Nucleic acid-binding proteins"/>
    <property type="match status" value="1"/>
</dbReference>
<dbReference type="Gene3D" id="3.30.930.10">
    <property type="entry name" value="Bira Bifunctional Protein, Domain 2"/>
    <property type="match status" value="1"/>
</dbReference>
<sequence length="551" mass="61668">MQVWRRGFVTSAARLGVKPTVVTQPRILRCSQVLQATRKDGGSSLEEQELKLQGFIRSVRKHKRFAFAEISDGSTVVPLQAILTPSQAAELSTGTAVEVRGVWKACPPGKEQTHELQATDVSIVGAADPQTYPIQKKYHSPDFLRQIPHLRLRTPFHSLLSRFRSECLYQLGNVFRFHPSGPFTQVQPPLLTSSDCEGAGETFTVVPRESMGSASAAEGEHFFRAPKYLTVSSQLHLEAYAAELGSVWTLTPVFRAEKSDTPRHLSEFYMLEAEVNFMYTLDDLTNLVEYLLRDLVRRLYDTPVGQEILTAKRSGESGQEDSPNASLPDLRQRWLDLMDGPNWQRITYTQAIKMLQNAVAHDGAKFEHPPTWSGGLQLEHEKYIVEVLCKNKPVFVTDYPKQVKPFYMVPSHMPTTEGETVACFDLLLPDVSEVAGGSLREHRLEHLINNMRENGLVKERPLSSSTESSESSTSAPPEEILSNPESEPLYPGLLPNEDLGHLRWYADLRRWGTAPHGGFGVGFDRLLGYLAGVSSVRDVVAFPRYFGRADC</sequence>
<keyword evidence="4" id="KW-0547">Nucleotide-binding</keyword>
<dbReference type="InterPro" id="IPR004522">
    <property type="entry name" value="Asn-tRNA-ligase"/>
</dbReference>
<comment type="caution">
    <text evidence="10">The sequence shown here is derived from an EMBL/GenBank/DDBJ whole genome shotgun (WGS) entry which is preliminary data.</text>
</comment>